<accession>A0A8J3CH22</accession>
<dbReference type="InterPro" id="IPR024520">
    <property type="entry name" value="DUF3558"/>
</dbReference>
<evidence type="ECO:0008006" key="4">
    <source>
        <dbReference type="Google" id="ProtNLM"/>
    </source>
</evidence>
<evidence type="ECO:0000256" key="1">
    <source>
        <dbReference type="SAM" id="MobiDB-lite"/>
    </source>
</evidence>
<name>A0A8J3CH22_9PSEU</name>
<feature type="region of interest" description="Disordered" evidence="1">
    <location>
        <begin position="22"/>
        <end position="67"/>
    </location>
</feature>
<dbReference type="Pfam" id="PF12079">
    <property type="entry name" value="DUF3558"/>
    <property type="match status" value="1"/>
</dbReference>
<organism evidence="2 3">
    <name type="scientific">Longimycelium tulufanense</name>
    <dbReference type="NCBI Taxonomy" id="907463"/>
    <lineage>
        <taxon>Bacteria</taxon>
        <taxon>Bacillati</taxon>
        <taxon>Actinomycetota</taxon>
        <taxon>Actinomycetes</taxon>
        <taxon>Pseudonocardiales</taxon>
        <taxon>Pseudonocardiaceae</taxon>
        <taxon>Longimycelium</taxon>
    </lineage>
</organism>
<gene>
    <name evidence="2" type="ORF">GCM10012275_43570</name>
</gene>
<evidence type="ECO:0000313" key="3">
    <source>
        <dbReference type="Proteomes" id="UP000637578"/>
    </source>
</evidence>
<feature type="compositionally biased region" description="Basic and acidic residues" evidence="1">
    <location>
        <begin position="46"/>
        <end position="63"/>
    </location>
</feature>
<comment type="caution">
    <text evidence="2">The sequence shown here is derived from an EMBL/GenBank/DDBJ whole genome shotgun (WGS) entry which is preliminary data.</text>
</comment>
<reference evidence="2" key="1">
    <citation type="journal article" date="2014" name="Int. J. Syst. Evol. Microbiol.">
        <title>Complete genome sequence of Corynebacterium casei LMG S-19264T (=DSM 44701T), isolated from a smear-ripened cheese.</title>
        <authorList>
            <consortium name="US DOE Joint Genome Institute (JGI-PGF)"/>
            <person name="Walter F."/>
            <person name="Albersmeier A."/>
            <person name="Kalinowski J."/>
            <person name="Ruckert C."/>
        </authorList>
    </citation>
    <scope>NUCLEOTIDE SEQUENCE</scope>
    <source>
        <strain evidence="2">CGMCC 4.5737</strain>
    </source>
</reference>
<reference evidence="2" key="2">
    <citation type="submission" date="2020-09" db="EMBL/GenBank/DDBJ databases">
        <authorList>
            <person name="Sun Q."/>
            <person name="Zhou Y."/>
        </authorList>
    </citation>
    <scope>NUCLEOTIDE SEQUENCE</scope>
    <source>
        <strain evidence="2">CGMCC 4.5737</strain>
    </source>
</reference>
<dbReference type="RefSeq" id="WP_189060260.1">
    <property type="nucleotide sequence ID" value="NZ_BMMK01000022.1"/>
</dbReference>
<proteinExistence type="predicted"/>
<dbReference type="EMBL" id="BMMK01000022">
    <property type="protein sequence ID" value="GGM68370.1"/>
    <property type="molecule type" value="Genomic_DNA"/>
</dbReference>
<sequence length="202" mass="21150">MPDRRLMVAAFAAAAAVGVAGCSGGNAGDAQPAPRTKGSEATSASPERKLPDRPREVRLDGKDPCSLLTDDQKRRFALDRPPQKLEDSTFKGAPTCHIRSEAKDISAAVATITGMGIENFGPGQVNGDVRELKVQGFPAYEIRTPGAPVGSDFCTVNVDVADGQVLRAHYSESGTKQPLGKDELCQRAAQVADAAMTTLVAG</sequence>
<dbReference type="Proteomes" id="UP000637578">
    <property type="component" value="Unassembled WGS sequence"/>
</dbReference>
<protein>
    <recommendedName>
        <fullName evidence="4">DUF3558 domain-containing protein</fullName>
    </recommendedName>
</protein>
<keyword evidence="3" id="KW-1185">Reference proteome</keyword>
<dbReference type="PROSITE" id="PS51257">
    <property type="entry name" value="PROKAR_LIPOPROTEIN"/>
    <property type="match status" value="1"/>
</dbReference>
<dbReference type="AlphaFoldDB" id="A0A8J3CH22"/>
<evidence type="ECO:0000313" key="2">
    <source>
        <dbReference type="EMBL" id="GGM68370.1"/>
    </source>
</evidence>